<evidence type="ECO:0000313" key="2">
    <source>
        <dbReference type="EMBL" id="GAA5111481.1"/>
    </source>
</evidence>
<organism evidence="2 3">
    <name type="scientific">Pseudonocardia adelaidensis</name>
    <dbReference type="NCBI Taxonomy" id="648754"/>
    <lineage>
        <taxon>Bacteria</taxon>
        <taxon>Bacillati</taxon>
        <taxon>Actinomycetota</taxon>
        <taxon>Actinomycetes</taxon>
        <taxon>Pseudonocardiales</taxon>
        <taxon>Pseudonocardiaceae</taxon>
        <taxon>Pseudonocardia</taxon>
    </lineage>
</organism>
<keyword evidence="1" id="KW-1133">Transmembrane helix</keyword>
<name>A0ABP9N7Q3_9PSEU</name>
<keyword evidence="1" id="KW-0472">Membrane</keyword>
<dbReference type="Pfam" id="PF09527">
    <property type="entry name" value="ATPase_gene1"/>
    <property type="match status" value="1"/>
</dbReference>
<gene>
    <name evidence="2" type="ORF">GCM10023320_04380</name>
</gene>
<dbReference type="Proteomes" id="UP001500804">
    <property type="component" value="Unassembled WGS sequence"/>
</dbReference>
<evidence type="ECO:0008006" key="4">
    <source>
        <dbReference type="Google" id="ProtNLM"/>
    </source>
</evidence>
<proteinExistence type="predicted"/>
<keyword evidence="3" id="KW-1185">Reference proteome</keyword>
<sequence>MAGEGPELGDLLSMGVTLALCVAAGFGLGWLVDLPFGTFPVFALVGLLLGVGAAALYVYKLFERYSGKG</sequence>
<protein>
    <recommendedName>
        <fullName evidence="4">F0F1-ATPase subunit (Ca2+/Mg2+ transporter)</fullName>
    </recommendedName>
</protein>
<dbReference type="RefSeq" id="WP_345602858.1">
    <property type="nucleotide sequence ID" value="NZ_BAABJO010000002.1"/>
</dbReference>
<reference evidence="3" key="1">
    <citation type="journal article" date="2019" name="Int. J. Syst. Evol. Microbiol.">
        <title>The Global Catalogue of Microorganisms (GCM) 10K type strain sequencing project: providing services to taxonomists for standard genome sequencing and annotation.</title>
        <authorList>
            <consortium name="The Broad Institute Genomics Platform"/>
            <consortium name="The Broad Institute Genome Sequencing Center for Infectious Disease"/>
            <person name="Wu L."/>
            <person name="Ma J."/>
        </authorList>
    </citation>
    <scope>NUCLEOTIDE SEQUENCE [LARGE SCALE GENOMIC DNA]</scope>
    <source>
        <strain evidence="3">JCM 18302</strain>
    </source>
</reference>
<feature type="transmembrane region" description="Helical" evidence="1">
    <location>
        <begin position="38"/>
        <end position="59"/>
    </location>
</feature>
<feature type="transmembrane region" description="Helical" evidence="1">
    <location>
        <begin position="12"/>
        <end position="32"/>
    </location>
</feature>
<evidence type="ECO:0000313" key="3">
    <source>
        <dbReference type="Proteomes" id="UP001500804"/>
    </source>
</evidence>
<dbReference type="InterPro" id="IPR032820">
    <property type="entry name" value="ATPase_put"/>
</dbReference>
<evidence type="ECO:0000256" key="1">
    <source>
        <dbReference type="SAM" id="Phobius"/>
    </source>
</evidence>
<accession>A0ABP9N7Q3</accession>
<dbReference type="EMBL" id="BAABJO010000002">
    <property type="protein sequence ID" value="GAA5111481.1"/>
    <property type="molecule type" value="Genomic_DNA"/>
</dbReference>
<keyword evidence="1" id="KW-0812">Transmembrane</keyword>
<comment type="caution">
    <text evidence="2">The sequence shown here is derived from an EMBL/GenBank/DDBJ whole genome shotgun (WGS) entry which is preliminary data.</text>
</comment>